<dbReference type="GO" id="GO:0003677">
    <property type="term" value="F:DNA binding"/>
    <property type="evidence" value="ECO:0007669"/>
    <property type="project" value="InterPro"/>
</dbReference>
<organism evidence="7 8">
    <name type="scientific">Sphingobacterium yanglingense</name>
    <dbReference type="NCBI Taxonomy" id="1437280"/>
    <lineage>
        <taxon>Bacteria</taxon>
        <taxon>Pseudomonadati</taxon>
        <taxon>Bacteroidota</taxon>
        <taxon>Sphingobacteriia</taxon>
        <taxon>Sphingobacteriales</taxon>
        <taxon>Sphingobacteriaceae</taxon>
        <taxon>Sphingobacterium</taxon>
    </lineage>
</organism>
<dbReference type="InterPro" id="IPR036388">
    <property type="entry name" value="WH-like_DNA-bd_sf"/>
</dbReference>
<dbReference type="InterPro" id="IPR007627">
    <property type="entry name" value="RNA_pol_sigma70_r2"/>
</dbReference>
<accession>A0A4R6WDW4</accession>
<gene>
    <name evidence="7" type="ORF">CLV99_1894</name>
</gene>
<keyword evidence="8" id="KW-1185">Reference proteome</keyword>
<dbReference type="InterPro" id="IPR039425">
    <property type="entry name" value="RNA_pol_sigma-70-like"/>
</dbReference>
<dbReference type="SUPFAM" id="SSF88659">
    <property type="entry name" value="Sigma3 and sigma4 domains of RNA polymerase sigma factors"/>
    <property type="match status" value="1"/>
</dbReference>
<dbReference type="SUPFAM" id="SSF88946">
    <property type="entry name" value="Sigma2 domain of RNA polymerase sigma factors"/>
    <property type="match status" value="1"/>
</dbReference>
<evidence type="ECO:0000259" key="5">
    <source>
        <dbReference type="Pfam" id="PF04542"/>
    </source>
</evidence>
<evidence type="ECO:0000256" key="1">
    <source>
        <dbReference type="ARBA" id="ARBA00010641"/>
    </source>
</evidence>
<protein>
    <submittedName>
        <fullName evidence="7">RNA polymerase sigma-70 factor (ECF subfamily)</fullName>
    </submittedName>
</protein>
<dbReference type="OrthoDB" id="1100095at2"/>
<dbReference type="GO" id="GO:0006352">
    <property type="term" value="P:DNA-templated transcription initiation"/>
    <property type="evidence" value="ECO:0007669"/>
    <property type="project" value="InterPro"/>
</dbReference>
<evidence type="ECO:0000256" key="3">
    <source>
        <dbReference type="ARBA" id="ARBA00023082"/>
    </source>
</evidence>
<evidence type="ECO:0000313" key="7">
    <source>
        <dbReference type="EMBL" id="TDQ77923.1"/>
    </source>
</evidence>
<dbReference type="InterPro" id="IPR013324">
    <property type="entry name" value="RNA_pol_sigma_r3/r4-like"/>
</dbReference>
<evidence type="ECO:0000259" key="6">
    <source>
        <dbReference type="Pfam" id="PF08281"/>
    </source>
</evidence>
<dbReference type="AlphaFoldDB" id="A0A4R6WDW4"/>
<dbReference type="Gene3D" id="1.10.1740.10">
    <property type="match status" value="1"/>
</dbReference>
<feature type="domain" description="RNA polymerase sigma factor 70 region 4 type 2" evidence="6">
    <location>
        <begin position="117"/>
        <end position="168"/>
    </location>
</feature>
<dbReference type="PANTHER" id="PTHR43133">
    <property type="entry name" value="RNA POLYMERASE ECF-TYPE SIGMA FACTO"/>
    <property type="match status" value="1"/>
</dbReference>
<name>A0A4R6WDW4_9SPHI</name>
<dbReference type="Proteomes" id="UP000295292">
    <property type="component" value="Unassembled WGS sequence"/>
</dbReference>
<dbReference type="GO" id="GO:0016987">
    <property type="term" value="F:sigma factor activity"/>
    <property type="evidence" value="ECO:0007669"/>
    <property type="project" value="UniProtKB-KW"/>
</dbReference>
<sequence>MKSSAVVNKELLLFNRLFDEYRTALVSFARSYLKDSDLAEDIVQDVFVKIWSRISEINDSSETKNLVFTVTKNACISYLRQQANSIKYQNAVLAKIELLALENSTIEQIELKELQSRIDSTLKSLPLDYQEIFLLNRDEGLRYTDIAQQKSISVKTVEKKISLTLKKLRNSLSCLFWF</sequence>
<evidence type="ECO:0000256" key="4">
    <source>
        <dbReference type="ARBA" id="ARBA00023163"/>
    </source>
</evidence>
<comment type="caution">
    <text evidence="7">The sequence shown here is derived from an EMBL/GenBank/DDBJ whole genome shotgun (WGS) entry which is preliminary data.</text>
</comment>
<keyword evidence="3" id="KW-0731">Sigma factor</keyword>
<comment type="similarity">
    <text evidence="1">Belongs to the sigma-70 factor family. ECF subfamily.</text>
</comment>
<dbReference type="PANTHER" id="PTHR43133:SF46">
    <property type="entry name" value="RNA POLYMERASE SIGMA-70 FACTOR ECF SUBFAMILY"/>
    <property type="match status" value="1"/>
</dbReference>
<dbReference type="InterPro" id="IPR013249">
    <property type="entry name" value="RNA_pol_sigma70_r4_t2"/>
</dbReference>
<keyword evidence="2" id="KW-0805">Transcription regulation</keyword>
<dbReference type="Pfam" id="PF04542">
    <property type="entry name" value="Sigma70_r2"/>
    <property type="match status" value="1"/>
</dbReference>
<proteinExistence type="inferred from homology"/>
<evidence type="ECO:0000256" key="2">
    <source>
        <dbReference type="ARBA" id="ARBA00023015"/>
    </source>
</evidence>
<dbReference type="EMBL" id="SNYV01000013">
    <property type="protein sequence ID" value="TDQ77923.1"/>
    <property type="molecule type" value="Genomic_DNA"/>
</dbReference>
<dbReference type="InterPro" id="IPR014284">
    <property type="entry name" value="RNA_pol_sigma-70_dom"/>
</dbReference>
<keyword evidence="4" id="KW-0804">Transcription</keyword>
<dbReference type="RefSeq" id="WP_133584193.1">
    <property type="nucleotide sequence ID" value="NZ_SNYV01000013.1"/>
</dbReference>
<dbReference type="InterPro" id="IPR014327">
    <property type="entry name" value="RNA_pol_sigma70_bacteroid"/>
</dbReference>
<reference evidence="7 8" key="1">
    <citation type="submission" date="2019-03" db="EMBL/GenBank/DDBJ databases">
        <title>Genomic Encyclopedia of Archaeal and Bacterial Type Strains, Phase II (KMG-II): from individual species to whole genera.</title>
        <authorList>
            <person name="Goeker M."/>
        </authorList>
    </citation>
    <scope>NUCLEOTIDE SEQUENCE [LARGE SCALE GENOMIC DNA]</scope>
    <source>
        <strain evidence="7 8">DSM 28353</strain>
    </source>
</reference>
<evidence type="ECO:0000313" key="8">
    <source>
        <dbReference type="Proteomes" id="UP000295292"/>
    </source>
</evidence>
<dbReference type="InterPro" id="IPR013325">
    <property type="entry name" value="RNA_pol_sigma_r2"/>
</dbReference>
<feature type="domain" description="RNA polymerase sigma-70 region 2" evidence="5">
    <location>
        <begin position="17"/>
        <end position="83"/>
    </location>
</feature>
<dbReference type="NCBIfam" id="TIGR02985">
    <property type="entry name" value="Sig70_bacteroi1"/>
    <property type="match status" value="1"/>
</dbReference>
<dbReference type="Gene3D" id="1.10.10.10">
    <property type="entry name" value="Winged helix-like DNA-binding domain superfamily/Winged helix DNA-binding domain"/>
    <property type="match status" value="1"/>
</dbReference>
<dbReference type="Pfam" id="PF08281">
    <property type="entry name" value="Sigma70_r4_2"/>
    <property type="match status" value="1"/>
</dbReference>
<dbReference type="NCBIfam" id="TIGR02937">
    <property type="entry name" value="sigma70-ECF"/>
    <property type="match status" value="1"/>
</dbReference>